<dbReference type="InterPro" id="IPR001851">
    <property type="entry name" value="ABC_transp_permease"/>
</dbReference>
<feature type="transmembrane region" description="Helical" evidence="6">
    <location>
        <begin position="35"/>
        <end position="56"/>
    </location>
</feature>
<sequence>MRKYRLELGLVVITFLVWLLFIITSPDTFLSPDIYFTFMTTVPFVGLLALGLTFVLAIGEINLTFPSTMAVGGLFFGLAFSATNSIILGVLAALAGGFIVGLTNGILITKVGMPSIVASLGMMFFLRGAVTLLTDGSSIVMTGISEHSLYPLFTGTILFIPMQTVWFLILSIFLGFILYRHQFGDNVLFTGDNAHTAELMGISVTKTKIAVFIIMAMLAALSGVMDVFRLRTWWPTQGEGYFMTAFATVFVGGTSMKGGQGTIFGTFLAAFLIGSLEAGIVAAGLAGFWTQLIYGFIIVVSVSIHTYLRKIGAT</sequence>
<evidence type="ECO:0000256" key="4">
    <source>
        <dbReference type="ARBA" id="ARBA00022989"/>
    </source>
</evidence>
<dbReference type="Pfam" id="PF02653">
    <property type="entry name" value="BPD_transp_2"/>
    <property type="match status" value="1"/>
</dbReference>
<keyword evidence="5 6" id="KW-0472">Membrane</keyword>
<feature type="transmembrane region" description="Helical" evidence="6">
    <location>
        <begin position="63"/>
        <end position="80"/>
    </location>
</feature>
<keyword evidence="3 6" id="KW-0812">Transmembrane</keyword>
<dbReference type="AlphaFoldDB" id="A0A1G9GUZ9"/>
<feature type="transmembrane region" description="Helical" evidence="6">
    <location>
        <begin position="209"/>
        <end position="228"/>
    </location>
</feature>
<comment type="subcellular location">
    <subcellularLocation>
        <location evidence="1">Cell membrane</location>
        <topology evidence="1">Multi-pass membrane protein</topology>
    </subcellularLocation>
</comment>
<dbReference type="PANTHER" id="PTHR32196">
    <property type="entry name" value="ABC TRANSPORTER PERMEASE PROTEIN YPHD-RELATED-RELATED"/>
    <property type="match status" value="1"/>
</dbReference>
<gene>
    <name evidence="7" type="ORF">SAMN04488692_10113</name>
</gene>
<dbReference type="STRING" id="321763.SAMN04488692_10113"/>
<feature type="transmembrane region" description="Helical" evidence="6">
    <location>
        <begin position="292"/>
        <end position="308"/>
    </location>
</feature>
<feature type="transmembrane region" description="Helical" evidence="6">
    <location>
        <begin position="86"/>
        <end position="108"/>
    </location>
</feature>
<evidence type="ECO:0000313" key="7">
    <source>
        <dbReference type="EMBL" id="SDL04424.1"/>
    </source>
</evidence>
<dbReference type="PANTHER" id="PTHR32196:SF72">
    <property type="entry name" value="RIBOSE IMPORT PERMEASE PROTEIN RBSC"/>
    <property type="match status" value="1"/>
</dbReference>
<organism evidence="7 8">
    <name type="scientific">Halarsenatibacter silvermanii</name>
    <dbReference type="NCBI Taxonomy" id="321763"/>
    <lineage>
        <taxon>Bacteria</taxon>
        <taxon>Bacillati</taxon>
        <taxon>Bacillota</taxon>
        <taxon>Clostridia</taxon>
        <taxon>Halanaerobiales</taxon>
        <taxon>Halarsenatibacteraceae</taxon>
        <taxon>Halarsenatibacter</taxon>
    </lineage>
</organism>
<dbReference type="GO" id="GO:0005886">
    <property type="term" value="C:plasma membrane"/>
    <property type="evidence" value="ECO:0007669"/>
    <property type="project" value="UniProtKB-SubCell"/>
</dbReference>
<feature type="transmembrane region" description="Helical" evidence="6">
    <location>
        <begin position="7"/>
        <end position="23"/>
    </location>
</feature>
<evidence type="ECO:0000256" key="5">
    <source>
        <dbReference type="ARBA" id="ARBA00023136"/>
    </source>
</evidence>
<dbReference type="RefSeq" id="WP_089757443.1">
    <property type="nucleotide sequence ID" value="NZ_FNGO01000001.1"/>
</dbReference>
<dbReference type="GO" id="GO:0022857">
    <property type="term" value="F:transmembrane transporter activity"/>
    <property type="evidence" value="ECO:0007669"/>
    <property type="project" value="InterPro"/>
</dbReference>
<dbReference type="CDD" id="cd06579">
    <property type="entry name" value="TM_PBP1_transp_AraH_like"/>
    <property type="match status" value="1"/>
</dbReference>
<keyword evidence="2" id="KW-1003">Cell membrane</keyword>
<dbReference type="EMBL" id="FNGO01000001">
    <property type="protein sequence ID" value="SDL04424.1"/>
    <property type="molecule type" value="Genomic_DNA"/>
</dbReference>
<keyword evidence="4 6" id="KW-1133">Transmembrane helix</keyword>
<dbReference type="Proteomes" id="UP000199476">
    <property type="component" value="Unassembled WGS sequence"/>
</dbReference>
<feature type="transmembrane region" description="Helical" evidence="6">
    <location>
        <begin position="263"/>
        <end position="286"/>
    </location>
</feature>
<name>A0A1G9GUZ9_9FIRM</name>
<evidence type="ECO:0000256" key="2">
    <source>
        <dbReference type="ARBA" id="ARBA00022475"/>
    </source>
</evidence>
<evidence type="ECO:0000256" key="1">
    <source>
        <dbReference type="ARBA" id="ARBA00004651"/>
    </source>
</evidence>
<keyword evidence="8" id="KW-1185">Reference proteome</keyword>
<protein>
    <submittedName>
        <fullName evidence="7">Monosaccharide ABC transporter membrane protein, CUT2 family</fullName>
    </submittedName>
</protein>
<accession>A0A1G9GUZ9</accession>
<feature type="transmembrane region" description="Helical" evidence="6">
    <location>
        <begin position="153"/>
        <end position="179"/>
    </location>
</feature>
<feature type="transmembrane region" description="Helical" evidence="6">
    <location>
        <begin position="115"/>
        <end position="133"/>
    </location>
</feature>
<feature type="transmembrane region" description="Helical" evidence="6">
    <location>
        <begin position="240"/>
        <end position="256"/>
    </location>
</feature>
<dbReference type="OrthoDB" id="9815820at2"/>
<evidence type="ECO:0000313" key="8">
    <source>
        <dbReference type="Proteomes" id="UP000199476"/>
    </source>
</evidence>
<evidence type="ECO:0000256" key="6">
    <source>
        <dbReference type="SAM" id="Phobius"/>
    </source>
</evidence>
<reference evidence="7 8" key="1">
    <citation type="submission" date="2016-10" db="EMBL/GenBank/DDBJ databases">
        <authorList>
            <person name="de Groot N.N."/>
        </authorList>
    </citation>
    <scope>NUCLEOTIDE SEQUENCE [LARGE SCALE GENOMIC DNA]</scope>
    <source>
        <strain evidence="7 8">SLAS-1</strain>
    </source>
</reference>
<proteinExistence type="predicted"/>
<evidence type="ECO:0000256" key="3">
    <source>
        <dbReference type="ARBA" id="ARBA00022692"/>
    </source>
</evidence>